<dbReference type="InterPro" id="IPR036823">
    <property type="entry name" value="Ribosomal_uS7_dom_sf"/>
</dbReference>
<accession>A0A139ACT8</accession>
<dbReference type="InterPro" id="IPR023798">
    <property type="entry name" value="Ribosomal_uS7_dom"/>
</dbReference>
<feature type="domain" description="Small ribosomal subunit protein uS7" evidence="4">
    <location>
        <begin position="1"/>
        <end position="118"/>
    </location>
</feature>
<dbReference type="STRING" id="1344416.A0A139ACT8"/>
<evidence type="ECO:0000313" key="6">
    <source>
        <dbReference type="Proteomes" id="UP000070544"/>
    </source>
</evidence>
<gene>
    <name evidence="5" type="ORF">M427DRAFT_124240</name>
</gene>
<keyword evidence="6" id="KW-1185">Reference proteome</keyword>
<dbReference type="InterPro" id="IPR000235">
    <property type="entry name" value="Ribosomal_uS7"/>
</dbReference>
<dbReference type="SUPFAM" id="SSF47973">
    <property type="entry name" value="Ribosomal protein S7"/>
    <property type="match status" value="1"/>
</dbReference>
<evidence type="ECO:0000256" key="2">
    <source>
        <dbReference type="ARBA" id="ARBA00022980"/>
    </source>
</evidence>
<keyword evidence="2 5" id="KW-0689">Ribosomal protein</keyword>
<dbReference type="AlphaFoldDB" id="A0A139ACT8"/>
<protein>
    <submittedName>
        <fullName evidence="5">Ribosomal protein S7</fullName>
    </submittedName>
</protein>
<proteinExistence type="inferred from homology"/>
<dbReference type="OMA" id="IMWILEA"/>
<reference evidence="5 6" key="1">
    <citation type="journal article" date="2015" name="Genome Biol. Evol.">
        <title>Phylogenomic analyses indicate that early fungi evolved digesting cell walls of algal ancestors of land plants.</title>
        <authorList>
            <person name="Chang Y."/>
            <person name="Wang S."/>
            <person name="Sekimoto S."/>
            <person name="Aerts A.L."/>
            <person name="Choi C."/>
            <person name="Clum A."/>
            <person name="LaButti K.M."/>
            <person name="Lindquist E.A."/>
            <person name="Yee Ngan C."/>
            <person name="Ohm R.A."/>
            <person name="Salamov A.A."/>
            <person name="Grigoriev I.V."/>
            <person name="Spatafora J.W."/>
            <person name="Berbee M.L."/>
        </authorList>
    </citation>
    <scope>NUCLEOTIDE SEQUENCE [LARGE SCALE GENOMIC DNA]</scope>
    <source>
        <strain evidence="5 6">JEL478</strain>
    </source>
</reference>
<dbReference type="Proteomes" id="UP000070544">
    <property type="component" value="Unassembled WGS sequence"/>
</dbReference>
<dbReference type="GO" id="GO:0005840">
    <property type="term" value="C:ribosome"/>
    <property type="evidence" value="ECO:0007669"/>
    <property type="project" value="UniProtKB-KW"/>
</dbReference>
<evidence type="ECO:0000256" key="3">
    <source>
        <dbReference type="ARBA" id="ARBA00023274"/>
    </source>
</evidence>
<name>A0A139ACT8_GONPJ</name>
<comment type="similarity">
    <text evidence="1">Belongs to the universal ribosomal protein uS7 family.</text>
</comment>
<dbReference type="Pfam" id="PF00177">
    <property type="entry name" value="Ribosomal_S7"/>
    <property type="match status" value="1"/>
</dbReference>
<evidence type="ECO:0000259" key="4">
    <source>
        <dbReference type="Pfam" id="PF00177"/>
    </source>
</evidence>
<evidence type="ECO:0000256" key="1">
    <source>
        <dbReference type="ARBA" id="ARBA00007151"/>
    </source>
</evidence>
<dbReference type="PANTHER" id="PTHR11205">
    <property type="entry name" value="RIBOSOMAL PROTEIN S7"/>
    <property type="match status" value="1"/>
</dbReference>
<dbReference type="GO" id="GO:1990904">
    <property type="term" value="C:ribonucleoprotein complex"/>
    <property type="evidence" value="ECO:0007669"/>
    <property type="project" value="UniProtKB-KW"/>
</dbReference>
<sequence>MRHGRKSVAERLVSESLRIVQQRTNLNPVEVLVRAVDSVSPLVRLKTSSRGATRIATPWPLHERARRRTAVLWIKEAADKKKGGFPLRFANEVLAVIAGTSPALEKKANVHRAALQNRSNVILKARVRNRSG</sequence>
<dbReference type="EMBL" id="KQ965769">
    <property type="protein sequence ID" value="KXS14394.1"/>
    <property type="molecule type" value="Genomic_DNA"/>
</dbReference>
<dbReference type="GO" id="GO:0006412">
    <property type="term" value="P:translation"/>
    <property type="evidence" value="ECO:0007669"/>
    <property type="project" value="InterPro"/>
</dbReference>
<organism evidence="5 6">
    <name type="scientific">Gonapodya prolifera (strain JEL478)</name>
    <name type="common">Monoblepharis prolifera</name>
    <dbReference type="NCBI Taxonomy" id="1344416"/>
    <lineage>
        <taxon>Eukaryota</taxon>
        <taxon>Fungi</taxon>
        <taxon>Fungi incertae sedis</taxon>
        <taxon>Chytridiomycota</taxon>
        <taxon>Chytridiomycota incertae sedis</taxon>
        <taxon>Monoblepharidomycetes</taxon>
        <taxon>Monoblepharidales</taxon>
        <taxon>Gonapodyaceae</taxon>
        <taxon>Gonapodya</taxon>
    </lineage>
</organism>
<dbReference type="PIRSF" id="PIRSF002122">
    <property type="entry name" value="RPS7p_RPS7a_RPS5e_RPS7o"/>
    <property type="match status" value="1"/>
</dbReference>
<dbReference type="Gene3D" id="1.10.455.10">
    <property type="entry name" value="Ribosomal protein S7 domain"/>
    <property type="match status" value="1"/>
</dbReference>
<keyword evidence="3" id="KW-0687">Ribonucleoprotein</keyword>
<dbReference type="OrthoDB" id="9972728at2759"/>
<evidence type="ECO:0000313" key="5">
    <source>
        <dbReference type="EMBL" id="KXS14394.1"/>
    </source>
</evidence>